<proteinExistence type="predicted"/>
<reference evidence="1 2" key="1">
    <citation type="journal article" date="2016" name="Front. Microbiol.">
        <title>Comprehensive Phylogenetic Analysis of Bovine Non-aureus Staphylococci Species Based on Whole-Genome Sequencing.</title>
        <authorList>
            <person name="Naushad S."/>
            <person name="Barkema H.W."/>
            <person name="Luby C."/>
            <person name="Condas L.A."/>
            <person name="Nobrega D.B."/>
            <person name="Carson D.A."/>
            <person name="De Buck J."/>
        </authorList>
    </citation>
    <scope>NUCLEOTIDE SEQUENCE [LARGE SCALE GENOMIC DNA]</scope>
    <source>
        <strain evidence="1 2">SNUC 4781</strain>
    </source>
</reference>
<comment type="caution">
    <text evidence="1">The sequence shown here is derived from an EMBL/GenBank/DDBJ whole genome shotgun (WGS) entry which is preliminary data.</text>
</comment>
<dbReference type="InterPro" id="IPR012166">
    <property type="entry name" value="Uncharacterised_RocB"/>
</dbReference>
<name>A0A3A0VPG4_STAGA</name>
<evidence type="ECO:0000313" key="1">
    <source>
        <dbReference type="EMBL" id="RIP37303.1"/>
    </source>
</evidence>
<gene>
    <name evidence="1" type="ORF">BUZ14_01760</name>
</gene>
<dbReference type="SUPFAM" id="SSF53187">
    <property type="entry name" value="Zn-dependent exopeptidases"/>
    <property type="match status" value="1"/>
</dbReference>
<dbReference type="EMBL" id="QYJN01000001">
    <property type="protein sequence ID" value="RIP37303.1"/>
    <property type="molecule type" value="Genomic_DNA"/>
</dbReference>
<dbReference type="Pfam" id="PF01546">
    <property type="entry name" value="Peptidase_M20"/>
    <property type="match status" value="1"/>
</dbReference>
<dbReference type="OrthoDB" id="9815360at2"/>
<dbReference type="InterPro" id="IPR002933">
    <property type="entry name" value="Peptidase_M20"/>
</dbReference>
<organism evidence="1 2">
    <name type="scientific">Staphylococcus gallinarum</name>
    <dbReference type="NCBI Taxonomy" id="1293"/>
    <lineage>
        <taxon>Bacteria</taxon>
        <taxon>Bacillati</taxon>
        <taxon>Bacillota</taxon>
        <taxon>Bacilli</taxon>
        <taxon>Bacillales</taxon>
        <taxon>Staphylococcaceae</taxon>
        <taxon>Staphylococcus</taxon>
    </lineage>
</organism>
<evidence type="ECO:0000313" key="2">
    <source>
        <dbReference type="Proteomes" id="UP000265541"/>
    </source>
</evidence>
<sequence length="532" mass="60840">MEKLLWQTYEDRQDLLLRLVNHQTITHSAGEKTFPSFVKQLLLQLNYFQAHKDHIHLVQTEDDKEAVLAFYQAPTSKKTITLISHYDTVGIEDYGSFQSESTDPVALMKIFQQYSNYLSEDAIADLNNDTYLFGRGTMDMKAGLMLHLSLIELATVEQWDINLILITVPDEEVNSSGMRKAVSVLAELTKQHQLNIQLHLNSEPTFQQSGQEEAHYIYSGSIGKIMPGVLCYGKETHVGNPFEGVSSNYMMSYINQAIEYNTAFKETYEHETTPVPVSLICRDNKQVYDVQTPFSTFSLYNLFIYQRTPKQVYRQFIDTVITAVERCENNLLKILETEDLPFETKINVLTYEQLTDYAIQQYGKGKVQQIINDAIAETPELSLQSIAVVNQLIQLCRDITPAVVTFFATPYYPAVNASDDKQVQSIIAHVKHLMFTEFNRTSKHVHYFNGISDSSYLKFDADLEQIEVYEHNAPNFKQTYDIPFVAIKEISAPTLLCGPIGKDAHKVSERLHKESAFKELPVILKSIIQQYI</sequence>
<accession>A0A3A0VPG4</accession>
<dbReference type="PIRSF" id="PIRSF010386">
    <property type="entry name" value="RocB"/>
    <property type="match status" value="1"/>
</dbReference>
<dbReference type="Gene3D" id="3.40.630.10">
    <property type="entry name" value="Zn peptidases"/>
    <property type="match status" value="1"/>
</dbReference>
<dbReference type="Proteomes" id="UP000265541">
    <property type="component" value="Unassembled WGS sequence"/>
</dbReference>
<dbReference type="AlphaFoldDB" id="A0A3A0VPG4"/>
<keyword evidence="1" id="KW-0378">Hydrolase</keyword>
<protein>
    <submittedName>
        <fullName evidence="1">M20/M25/M40 family metallo-hydrolase</fullName>
    </submittedName>
</protein>
<dbReference type="InterPro" id="IPR050072">
    <property type="entry name" value="Peptidase_M20A"/>
</dbReference>
<dbReference type="PANTHER" id="PTHR43808">
    <property type="entry name" value="ACETYLORNITHINE DEACETYLASE"/>
    <property type="match status" value="1"/>
</dbReference>
<dbReference type="GO" id="GO:0016787">
    <property type="term" value="F:hydrolase activity"/>
    <property type="evidence" value="ECO:0007669"/>
    <property type="project" value="UniProtKB-KW"/>
</dbReference>
<dbReference type="RefSeq" id="WP_119484117.1">
    <property type="nucleotide sequence ID" value="NZ_QYJN01000001.1"/>
</dbReference>
<dbReference type="PANTHER" id="PTHR43808:SF27">
    <property type="entry name" value="PROTEIN ROCB"/>
    <property type="match status" value="1"/>
</dbReference>